<evidence type="ECO:0000256" key="3">
    <source>
        <dbReference type="SAM" id="MobiDB-lite"/>
    </source>
</evidence>
<name>A0ABQ8KIU6_9APHY</name>
<organism evidence="4 5">
    <name type="scientific">Rhodofomes roseus</name>
    <dbReference type="NCBI Taxonomy" id="34475"/>
    <lineage>
        <taxon>Eukaryota</taxon>
        <taxon>Fungi</taxon>
        <taxon>Dikarya</taxon>
        <taxon>Basidiomycota</taxon>
        <taxon>Agaricomycotina</taxon>
        <taxon>Agaricomycetes</taxon>
        <taxon>Polyporales</taxon>
        <taxon>Rhodofomes</taxon>
    </lineage>
</organism>
<dbReference type="PANTHER" id="PTHR45633">
    <property type="entry name" value="60 KDA HEAT SHOCK PROTEIN, MITOCHONDRIAL"/>
    <property type="match status" value="1"/>
</dbReference>
<dbReference type="EMBL" id="JADCUA010000008">
    <property type="protein sequence ID" value="KAH9837776.1"/>
    <property type="molecule type" value="Genomic_DNA"/>
</dbReference>
<evidence type="ECO:0000256" key="2">
    <source>
        <dbReference type="ARBA" id="ARBA00023186"/>
    </source>
</evidence>
<comment type="caution">
    <text evidence="4">The sequence shown here is derived from an EMBL/GenBank/DDBJ whole genome shotgun (WGS) entry which is preliminary data.</text>
</comment>
<dbReference type="SUPFAM" id="SSF48592">
    <property type="entry name" value="GroEL equatorial domain-like"/>
    <property type="match status" value="1"/>
</dbReference>
<dbReference type="InterPro" id="IPR001844">
    <property type="entry name" value="Cpn60/GroEL"/>
</dbReference>
<dbReference type="Proteomes" id="UP000814176">
    <property type="component" value="Unassembled WGS sequence"/>
</dbReference>
<protein>
    <submittedName>
        <fullName evidence="4">Uncharacterized protein</fullName>
    </submittedName>
</protein>
<dbReference type="InterPro" id="IPR027410">
    <property type="entry name" value="TCP-1-like_intermed_sf"/>
</dbReference>
<dbReference type="Gene3D" id="1.10.560.10">
    <property type="entry name" value="GroEL-like equatorial domain"/>
    <property type="match status" value="1"/>
</dbReference>
<dbReference type="Gene3D" id="3.30.260.10">
    <property type="entry name" value="TCP-1-like chaperonin intermediate domain"/>
    <property type="match status" value="1"/>
</dbReference>
<reference evidence="4 5" key="1">
    <citation type="journal article" date="2021" name="Environ. Microbiol.">
        <title>Gene family expansions and transcriptome signatures uncover fungal adaptations to wood decay.</title>
        <authorList>
            <person name="Hage H."/>
            <person name="Miyauchi S."/>
            <person name="Viragh M."/>
            <person name="Drula E."/>
            <person name="Min B."/>
            <person name="Chaduli D."/>
            <person name="Navarro D."/>
            <person name="Favel A."/>
            <person name="Norest M."/>
            <person name="Lesage-Meessen L."/>
            <person name="Balint B."/>
            <person name="Merenyi Z."/>
            <person name="de Eugenio L."/>
            <person name="Morin E."/>
            <person name="Martinez A.T."/>
            <person name="Baldrian P."/>
            <person name="Stursova M."/>
            <person name="Martinez M.J."/>
            <person name="Novotny C."/>
            <person name="Magnuson J.K."/>
            <person name="Spatafora J.W."/>
            <person name="Maurice S."/>
            <person name="Pangilinan J."/>
            <person name="Andreopoulos W."/>
            <person name="LaButti K."/>
            <person name="Hundley H."/>
            <person name="Na H."/>
            <person name="Kuo A."/>
            <person name="Barry K."/>
            <person name="Lipzen A."/>
            <person name="Henrissat B."/>
            <person name="Riley R."/>
            <person name="Ahrendt S."/>
            <person name="Nagy L.G."/>
            <person name="Grigoriev I.V."/>
            <person name="Martin F."/>
            <person name="Rosso M.N."/>
        </authorList>
    </citation>
    <scope>NUCLEOTIDE SEQUENCE [LARGE SCALE GENOMIC DNA]</scope>
    <source>
        <strain evidence="4 5">CIRM-BRFM 1785</strain>
    </source>
</reference>
<dbReference type="GeneID" id="72006394"/>
<evidence type="ECO:0000256" key="1">
    <source>
        <dbReference type="ARBA" id="ARBA00006607"/>
    </source>
</evidence>
<dbReference type="RefSeq" id="XP_047779814.1">
    <property type="nucleotide sequence ID" value="XM_047925662.1"/>
</dbReference>
<dbReference type="InterPro" id="IPR027409">
    <property type="entry name" value="GroEL-like_apical_dom_sf"/>
</dbReference>
<proteinExistence type="inferred from homology"/>
<feature type="region of interest" description="Disordered" evidence="3">
    <location>
        <begin position="135"/>
        <end position="164"/>
    </location>
</feature>
<evidence type="ECO:0000313" key="4">
    <source>
        <dbReference type="EMBL" id="KAH9837776.1"/>
    </source>
</evidence>
<evidence type="ECO:0000313" key="5">
    <source>
        <dbReference type="Proteomes" id="UP000814176"/>
    </source>
</evidence>
<accession>A0ABQ8KIU6</accession>
<dbReference type="InterPro" id="IPR027413">
    <property type="entry name" value="GROEL-like_equatorial_sf"/>
</dbReference>
<sequence>MTTATVLARAIYAEGVKNVAAGCNPMDLRRGSQAAVERVVKFLSSHAKTITTTTEIAQAMEKVSKEGVITVKEGRTIDDEIEITESMHFDRGFTTPYFVTDVKTQEREFEKPLVLLSESKTSRLQDGLLWTRRPPLLQVDQEESSDETSSVDNRIDCKSLPETQ</sequence>
<gene>
    <name evidence="4" type="ORF">C8Q71DRAFT_796239</name>
</gene>
<comment type="similarity">
    <text evidence="1">Belongs to the chaperonin (HSP60) family.</text>
</comment>
<keyword evidence="5" id="KW-1185">Reference proteome</keyword>
<keyword evidence="2" id="KW-0143">Chaperone</keyword>
<feature type="compositionally biased region" description="Basic and acidic residues" evidence="3">
    <location>
        <begin position="153"/>
        <end position="164"/>
    </location>
</feature>
<dbReference type="Gene3D" id="3.50.7.10">
    <property type="entry name" value="GroEL"/>
    <property type="match status" value="1"/>
</dbReference>